<feature type="domain" description="Apple" evidence="2">
    <location>
        <begin position="26"/>
        <end position="68"/>
    </location>
</feature>
<keyword evidence="4" id="KW-1185">Reference proteome</keyword>
<dbReference type="Pfam" id="PF14295">
    <property type="entry name" value="PAN_4"/>
    <property type="match status" value="1"/>
</dbReference>
<dbReference type="Proteomes" id="UP001596024">
    <property type="component" value="Unassembled WGS sequence"/>
</dbReference>
<gene>
    <name evidence="3" type="ORF">ACFPB0_03705</name>
</gene>
<organism evidence="3 4">
    <name type="scientific">Glycocaulis abyssi</name>
    <dbReference type="NCBI Taxonomy" id="1433403"/>
    <lineage>
        <taxon>Bacteria</taxon>
        <taxon>Pseudomonadati</taxon>
        <taxon>Pseudomonadota</taxon>
        <taxon>Alphaproteobacteria</taxon>
        <taxon>Maricaulales</taxon>
        <taxon>Maricaulaceae</taxon>
        <taxon>Glycocaulis</taxon>
    </lineage>
</organism>
<name>A0ABV9N962_9PROT</name>
<dbReference type="RefSeq" id="WP_371395049.1">
    <property type="nucleotide sequence ID" value="NZ_CP163421.1"/>
</dbReference>
<evidence type="ECO:0000256" key="1">
    <source>
        <dbReference type="SAM" id="MobiDB-lite"/>
    </source>
</evidence>
<reference evidence="4" key="1">
    <citation type="journal article" date="2019" name="Int. J. Syst. Evol. Microbiol.">
        <title>The Global Catalogue of Microorganisms (GCM) 10K type strain sequencing project: providing services to taxonomists for standard genome sequencing and annotation.</title>
        <authorList>
            <consortium name="The Broad Institute Genomics Platform"/>
            <consortium name="The Broad Institute Genome Sequencing Center for Infectious Disease"/>
            <person name="Wu L."/>
            <person name="Ma J."/>
        </authorList>
    </citation>
    <scope>NUCLEOTIDE SEQUENCE [LARGE SCALE GENOMIC DNA]</scope>
    <source>
        <strain evidence="4">CCUG 62981</strain>
    </source>
</reference>
<feature type="compositionally biased region" description="Polar residues" evidence="1">
    <location>
        <begin position="128"/>
        <end position="137"/>
    </location>
</feature>
<feature type="region of interest" description="Disordered" evidence="1">
    <location>
        <begin position="102"/>
        <end position="137"/>
    </location>
</feature>
<dbReference type="EMBL" id="JBHSGQ010000001">
    <property type="protein sequence ID" value="MFC4724390.1"/>
    <property type="molecule type" value="Genomic_DNA"/>
</dbReference>
<dbReference type="Gene3D" id="3.50.4.10">
    <property type="entry name" value="Hepatocyte Growth Factor"/>
    <property type="match status" value="1"/>
</dbReference>
<evidence type="ECO:0000259" key="2">
    <source>
        <dbReference type="Pfam" id="PF14295"/>
    </source>
</evidence>
<feature type="compositionally biased region" description="Basic and acidic residues" evidence="1">
    <location>
        <begin position="102"/>
        <end position="111"/>
    </location>
</feature>
<proteinExistence type="predicted"/>
<protein>
    <submittedName>
        <fullName evidence="3">PAN domain-containing protein</fullName>
    </submittedName>
</protein>
<dbReference type="InterPro" id="IPR003609">
    <property type="entry name" value="Pan_app"/>
</dbReference>
<comment type="caution">
    <text evidence="3">The sequence shown here is derived from an EMBL/GenBank/DDBJ whole genome shotgun (WGS) entry which is preliminary data.</text>
</comment>
<evidence type="ECO:0000313" key="3">
    <source>
        <dbReference type="EMBL" id="MFC4724390.1"/>
    </source>
</evidence>
<evidence type="ECO:0000313" key="4">
    <source>
        <dbReference type="Proteomes" id="UP001596024"/>
    </source>
</evidence>
<accession>A0ABV9N962</accession>
<sequence length="137" mass="14532">MIVMLLIASLSLPHGVPAGAILHGEERRGAVLVRLQGAPALSWQACAAACGYREACQAWTHNAYQNRCTLHAAPLPPRPFPGAVTGLSPSLAARIERAIEREPSAREREALEGGVSAPPVVISPLPESAQSQLFPER</sequence>